<evidence type="ECO:0000256" key="7">
    <source>
        <dbReference type="ARBA" id="ARBA00022946"/>
    </source>
</evidence>
<evidence type="ECO:0000256" key="5">
    <source>
        <dbReference type="ARBA" id="ARBA00022692"/>
    </source>
</evidence>
<keyword evidence="15" id="KW-1185">Reference proteome</keyword>
<dbReference type="InterPro" id="IPR004202">
    <property type="entry name" value="COX7C/Cox8"/>
</dbReference>
<dbReference type="CDD" id="cd00929">
    <property type="entry name" value="Cyt_c_Oxidase_VIIc"/>
    <property type="match status" value="1"/>
</dbReference>
<comment type="subcellular location">
    <subcellularLocation>
        <location evidence="1 13">Mitochondrion inner membrane</location>
        <topology evidence="1 13">Single-pass membrane protein</topology>
    </subcellularLocation>
</comment>
<comment type="similarity">
    <text evidence="3 13">Belongs to the cytochrome c oxidase VIIc family.</text>
</comment>
<evidence type="ECO:0000313" key="14">
    <source>
        <dbReference type="Ensembl" id="ENSPSMP00000001478.1"/>
    </source>
</evidence>
<evidence type="ECO:0000313" key="15">
    <source>
        <dbReference type="Proteomes" id="UP000694414"/>
    </source>
</evidence>
<comment type="subunit">
    <text evidence="12">Component of the cytochrome c oxidase (complex IV, CIV), a multisubunit enzyme composed of 14 subunits. The complex is composed of a catalytic core of 3 subunits MT-CO1, MT-CO2 and MT-CO3, encoded in the mitochondrial DNA, and 11 supernumerary subunits COX4I, COX5A, COX5B, COX6A, COX6B, COX6C, COX7A, COX7B, COX7C, COX8 and NDUFA4, which are encoded in the nuclear genome. The complex exists as a monomer or a dimer and forms supercomplexes (SCs) in the inner mitochondrial membrane with NADH-ubiquinone oxidoreductase (complex I, CI) and ubiquinol-cytochrome c oxidoreductase (cytochrome b-c1 complex, complex III, CIII), resulting in different assemblies (supercomplex SCI(1)III(2)IV(1) and megacomplex MCI(2)III(2)IV(2)). Interacts with RAB5IF.</text>
</comment>
<evidence type="ECO:0000256" key="13">
    <source>
        <dbReference type="RuleBase" id="RU368123"/>
    </source>
</evidence>
<comment type="pathway">
    <text evidence="2 13">Energy metabolism; oxidative phosphorylation.</text>
</comment>
<evidence type="ECO:0000256" key="12">
    <source>
        <dbReference type="ARBA" id="ARBA00047050"/>
    </source>
</evidence>
<keyword evidence="10 13" id="KW-0472">Membrane</keyword>
<evidence type="ECO:0000256" key="9">
    <source>
        <dbReference type="ARBA" id="ARBA00023128"/>
    </source>
</evidence>
<evidence type="ECO:0000256" key="3">
    <source>
        <dbReference type="ARBA" id="ARBA00010514"/>
    </source>
</evidence>
<dbReference type="FunFam" id="4.10.49.10:FF:000001">
    <property type="entry name" value="Cytochrome c oxidase subunit 7C"/>
    <property type="match status" value="1"/>
</dbReference>
<reference evidence="14" key="2">
    <citation type="submission" date="2025-09" db="UniProtKB">
        <authorList>
            <consortium name="Ensembl"/>
        </authorList>
    </citation>
    <scope>IDENTIFICATION</scope>
</reference>
<dbReference type="Ensembl" id="ENSPSMT00000001710.1">
    <property type="protein sequence ID" value="ENSPSMP00000001478.1"/>
    <property type="gene ID" value="ENSPSMG00000001113.1"/>
</dbReference>
<protein>
    <recommendedName>
        <fullName evidence="4 13">Cytochrome c oxidase subunit 7C, mitochondrial</fullName>
    </recommendedName>
    <alternativeName>
        <fullName evidence="11 13">Cytochrome c oxidase polypeptide VIIc</fullName>
    </alternativeName>
</protein>
<dbReference type="InterPro" id="IPR036636">
    <property type="entry name" value="COX7C/Cox8_sf"/>
</dbReference>
<dbReference type="Pfam" id="PF02935">
    <property type="entry name" value="COX7C"/>
    <property type="match status" value="1"/>
</dbReference>
<comment type="function">
    <text evidence="13">Component of the cytochrome c oxidase, the last enzyme in the mitochondrial electron transport chain which drives oxidative phosphorylation. The respiratory chain contains 3 multisubunit complexes succinate dehydrogenase (complex II, CII), ubiquinol-cytochrome c oxidoreductase (cytochrome b-c1 complex, complex III, CIII) and cytochrome c oxidase (complex IV, CIV), that cooperate to transfer electrons derived from NADH and succinate to molecular oxygen, creating an electrochemical gradient over the inner membrane that drives transmembrane transport and the ATP synthase. Cytochrome c oxidase is the component of the respiratory chain that catalyzes the reduction of oxygen to water. Electrons originating from reduced cytochrome c in the intermembrane space (IMS) are transferred via the dinuclear copper A center (CU(A)) of subunit 2 and heme A of subunit 1 to the active site in subunit 1, a binuclear center (BNC) formed by heme A3 and copper B (CU(B)). The BNC reduces molecular oxygen to 2 water molecules using 4 electrons from cytochrome c in the IMS and 4 protons from the mitochondrial matrix.</text>
</comment>
<dbReference type="UniPathway" id="UPA00705"/>
<dbReference type="GO" id="GO:0005743">
    <property type="term" value="C:mitochondrial inner membrane"/>
    <property type="evidence" value="ECO:0007669"/>
    <property type="project" value="UniProtKB-SubCell"/>
</dbReference>
<dbReference type="AlphaFoldDB" id="A0A8C8YJ88"/>
<keyword evidence="6 13" id="KW-0999">Mitochondrion inner membrane</keyword>
<dbReference type="PANTHER" id="PTHR13313">
    <property type="entry name" value="CYTOCHROME C OXIDASE SUBUNIT VIIC"/>
    <property type="match status" value="1"/>
</dbReference>
<evidence type="ECO:0000256" key="4">
    <source>
        <dbReference type="ARBA" id="ARBA00017004"/>
    </source>
</evidence>
<dbReference type="Proteomes" id="UP000694414">
    <property type="component" value="Unplaced"/>
</dbReference>
<dbReference type="PANTHER" id="PTHR13313:SF0">
    <property type="entry name" value="CYTOCHROME C OXIDASE SUBUNIT 7C, MITOCHONDRIAL"/>
    <property type="match status" value="1"/>
</dbReference>
<evidence type="ECO:0000256" key="11">
    <source>
        <dbReference type="ARBA" id="ARBA00031140"/>
    </source>
</evidence>
<dbReference type="SUPFAM" id="SSF81427">
    <property type="entry name" value="Mitochondrial cytochrome c oxidase subunit VIIc (aka VIIIa)"/>
    <property type="match status" value="1"/>
</dbReference>
<comment type="subunit">
    <text evidence="13">Component of the cytochrome c oxidase (complex IV, CIV), a multisubunit enzyme composed of 14 subunits. The complex is composed of a catalytic core of 3 subunits, encoded in the mitochondrial DNA, and 11 supernumerary subunits, which are encoded in the nuclear genome. The complex exists as a monomer or a dimer and forms supercomplexes (SCs) in the inner mitochondrial membrane with NADH-ubiquinone oxidoreductase (complex I, CI) and ubiquinol-cytochrome c oxidoreductase (cytochrome b-c1 complex, complex III, CIII), resulting in different assemblies (supercomplex SCI(1)III(2)IV(1) and megacomplex MCI(2)III(2)IV(2)).</text>
</comment>
<sequence length="64" mass="7511">MLAQSILRFTTSVVHRSHYEEGPKKNLSFSVKNKWQLLIMMTLYFGSGFAAPFFTVRHQLLKMF</sequence>
<dbReference type="GO" id="GO:0045277">
    <property type="term" value="C:respiratory chain complex IV"/>
    <property type="evidence" value="ECO:0007669"/>
    <property type="project" value="UniProtKB-UniRule"/>
</dbReference>
<accession>A0A8C8YJ88</accession>
<dbReference type="Gene3D" id="4.10.49.10">
    <property type="entry name" value="Cytochrome c oxidase subunit VIIc"/>
    <property type="match status" value="1"/>
</dbReference>
<keyword evidence="9 13" id="KW-0496">Mitochondrion</keyword>
<dbReference type="GO" id="GO:0006123">
    <property type="term" value="P:mitochondrial electron transport, cytochrome c to oxygen"/>
    <property type="evidence" value="ECO:0007669"/>
    <property type="project" value="UniProtKB-UniRule"/>
</dbReference>
<organism evidence="14 15">
    <name type="scientific">Prolemur simus</name>
    <name type="common">Greater bamboo lemur</name>
    <name type="synonym">Hapalemur simus</name>
    <dbReference type="NCBI Taxonomy" id="1328070"/>
    <lineage>
        <taxon>Eukaryota</taxon>
        <taxon>Metazoa</taxon>
        <taxon>Chordata</taxon>
        <taxon>Craniata</taxon>
        <taxon>Vertebrata</taxon>
        <taxon>Euteleostomi</taxon>
        <taxon>Mammalia</taxon>
        <taxon>Eutheria</taxon>
        <taxon>Euarchontoglires</taxon>
        <taxon>Primates</taxon>
        <taxon>Strepsirrhini</taxon>
        <taxon>Lemuriformes</taxon>
        <taxon>Lemuridae</taxon>
        <taxon>Prolemur</taxon>
    </lineage>
</organism>
<evidence type="ECO:0000256" key="8">
    <source>
        <dbReference type="ARBA" id="ARBA00022989"/>
    </source>
</evidence>
<reference evidence="14" key="1">
    <citation type="submission" date="2025-08" db="UniProtKB">
        <authorList>
            <consortium name="Ensembl"/>
        </authorList>
    </citation>
    <scope>IDENTIFICATION</scope>
</reference>
<proteinExistence type="inferred from homology"/>
<dbReference type="GeneTree" id="ENSGT00390000018086"/>
<keyword evidence="8 13" id="KW-1133">Transmembrane helix</keyword>
<keyword evidence="5 13" id="KW-0812">Transmembrane</keyword>
<evidence type="ECO:0000256" key="10">
    <source>
        <dbReference type="ARBA" id="ARBA00023136"/>
    </source>
</evidence>
<keyword evidence="7 13" id="KW-0809">Transit peptide</keyword>
<evidence type="ECO:0000256" key="2">
    <source>
        <dbReference type="ARBA" id="ARBA00004673"/>
    </source>
</evidence>
<feature type="transmembrane region" description="Helical" evidence="13">
    <location>
        <begin position="35"/>
        <end position="56"/>
    </location>
</feature>
<evidence type="ECO:0000256" key="6">
    <source>
        <dbReference type="ARBA" id="ARBA00022792"/>
    </source>
</evidence>
<evidence type="ECO:0000256" key="1">
    <source>
        <dbReference type="ARBA" id="ARBA00004434"/>
    </source>
</evidence>
<name>A0A8C8YJ88_PROSS</name>